<evidence type="ECO:0000313" key="5">
    <source>
        <dbReference type="Proteomes" id="UP000663838"/>
    </source>
</evidence>
<dbReference type="Proteomes" id="UP000663865">
    <property type="component" value="Unassembled WGS sequence"/>
</dbReference>
<evidence type="ECO:0000313" key="4">
    <source>
        <dbReference type="EMBL" id="CAF4822784.1"/>
    </source>
</evidence>
<dbReference type="InterPro" id="IPR002018">
    <property type="entry name" value="CarbesteraseB"/>
</dbReference>
<sequence length="475" mass="53195">MIYFKSNIFIIGLLCHILQLKSYGLIAPNVELQTQKGTIYGRQTQSSIEYLGQDEQCLYLNIFTPINVSNQSLLPVLVWIHGGALQTGCSSQDIPTIYNGTNIIANSLQPAIIVTINYRLGVLADLYLPALVEENSPDQPTAGNYYYLDMLSALHWVNKNIRDYGGNPKNVLLFGDSSGASAVVDIGALKGSANLYQHIISESGGAGHYIYYSNVSDAIQISNKIVQNMNCTRENNALILACLRNSSIKYLIAAFGRRLAKPIIDGYFFPYHPLLAIKNGLYNPNITMIIGNNEQEPLMCLENPDMNSTEAISVLSQTMPIQWLPLTVNNYQLHSCSSNRNARNRCCDVARLLIIDQLFDCNVQRIYNNLYMKYQQSHKLYCYHLDCNPGICPELSVEEGAGVCSHVDEIPFVFGIVSSYNSMNTHNCTWDSQTRSFSNQIIFTLDQYGSKWRTVTTMATVFSSSKKRFSNYTLS</sequence>
<dbReference type="EMBL" id="CAJNYV010005758">
    <property type="protein sequence ID" value="CAF3777959.1"/>
    <property type="molecule type" value="Genomic_DNA"/>
</dbReference>
<dbReference type="Pfam" id="PF00135">
    <property type="entry name" value="COesterase"/>
    <property type="match status" value="1"/>
</dbReference>
<proteinExistence type="predicted"/>
<feature type="chain" id="PRO_5035624327" description="Carboxylesterase type B domain-containing protein" evidence="1">
    <location>
        <begin position="23"/>
        <end position="475"/>
    </location>
</feature>
<dbReference type="PANTHER" id="PTHR11559">
    <property type="entry name" value="CARBOXYLESTERASE"/>
    <property type="match status" value="1"/>
</dbReference>
<comment type="caution">
    <text evidence="4">The sequence shown here is derived from an EMBL/GenBank/DDBJ whole genome shotgun (WGS) entry which is preliminary data.</text>
</comment>
<evidence type="ECO:0000256" key="1">
    <source>
        <dbReference type="SAM" id="SignalP"/>
    </source>
</evidence>
<feature type="domain" description="Carboxylesterase type B" evidence="2">
    <location>
        <begin position="44"/>
        <end position="422"/>
    </location>
</feature>
<dbReference type="EMBL" id="CAJOBS010002558">
    <property type="protein sequence ID" value="CAF4822784.1"/>
    <property type="molecule type" value="Genomic_DNA"/>
</dbReference>
<dbReference type="SUPFAM" id="SSF53474">
    <property type="entry name" value="alpha/beta-Hydrolases"/>
    <property type="match status" value="1"/>
</dbReference>
<accession>A0A821QK35</accession>
<evidence type="ECO:0000313" key="3">
    <source>
        <dbReference type="EMBL" id="CAF3777959.1"/>
    </source>
</evidence>
<feature type="signal peptide" evidence="1">
    <location>
        <begin position="1"/>
        <end position="22"/>
    </location>
</feature>
<evidence type="ECO:0000259" key="2">
    <source>
        <dbReference type="Pfam" id="PF00135"/>
    </source>
</evidence>
<dbReference type="InterPro" id="IPR050309">
    <property type="entry name" value="Type-B_Carboxylest/Lipase"/>
</dbReference>
<gene>
    <name evidence="3" type="ORF">KIK155_LOCUS31201</name>
    <name evidence="4" type="ORF">TOA249_LOCUS24693</name>
</gene>
<protein>
    <recommendedName>
        <fullName evidence="2">Carboxylesterase type B domain-containing protein</fullName>
    </recommendedName>
</protein>
<name>A0A821QK35_9BILA</name>
<reference evidence="4" key="1">
    <citation type="submission" date="2021-02" db="EMBL/GenBank/DDBJ databases">
        <authorList>
            <person name="Nowell W R."/>
        </authorList>
    </citation>
    <scope>NUCLEOTIDE SEQUENCE</scope>
</reference>
<dbReference type="InterPro" id="IPR029058">
    <property type="entry name" value="AB_hydrolase_fold"/>
</dbReference>
<keyword evidence="1" id="KW-0732">Signal</keyword>
<dbReference type="Proteomes" id="UP000663838">
    <property type="component" value="Unassembled WGS sequence"/>
</dbReference>
<dbReference type="AlphaFoldDB" id="A0A821QK35"/>
<organism evidence="4 5">
    <name type="scientific">Rotaria socialis</name>
    <dbReference type="NCBI Taxonomy" id="392032"/>
    <lineage>
        <taxon>Eukaryota</taxon>
        <taxon>Metazoa</taxon>
        <taxon>Spiralia</taxon>
        <taxon>Gnathifera</taxon>
        <taxon>Rotifera</taxon>
        <taxon>Eurotatoria</taxon>
        <taxon>Bdelloidea</taxon>
        <taxon>Philodinida</taxon>
        <taxon>Philodinidae</taxon>
        <taxon>Rotaria</taxon>
    </lineage>
</organism>
<dbReference type="Gene3D" id="3.40.50.1820">
    <property type="entry name" value="alpha/beta hydrolase"/>
    <property type="match status" value="1"/>
</dbReference>